<dbReference type="EMBL" id="CAJVPG010000222">
    <property type="protein sequence ID" value="CAG8379753.1"/>
    <property type="molecule type" value="Genomic_DNA"/>
</dbReference>
<comment type="caution">
    <text evidence="2">The sequence shown here is derived from an EMBL/GenBank/DDBJ whole genome shotgun (WGS) entry which is preliminary data.</text>
</comment>
<proteinExistence type="predicted"/>
<evidence type="ECO:0000313" key="2">
    <source>
        <dbReference type="EMBL" id="CAG8379753.1"/>
    </source>
</evidence>
<reference evidence="2" key="1">
    <citation type="submission" date="2021-07" db="EMBL/GenBank/DDBJ databases">
        <authorList>
            <person name="Branca A.L. A."/>
        </authorList>
    </citation>
    <scope>NUCLEOTIDE SEQUENCE</scope>
</reference>
<dbReference type="Pfam" id="PF07883">
    <property type="entry name" value="Cupin_2"/>
    <property type="match status" value="1"/>
</dbReference>
<dbReference type="InterPro" id="IPR014710">
    <property type="entry name" value="RmlC-like_jellyroll"/>
</dbReference>
<evidence type="ECO:0000259" key="1">
    <source>
        <dbReference type="Pfam" id="PF07883"/>
    </source>
</evidence>
<dbReference type="InterPro" id="IPR011051">
    <property type="entry name" value="RmlC_Cupin_sf"/>
</dbReference>
<gene>
    <name evidence="2" type="ORF">PSALAMII_LOCUS5646</name>
</gene>
<dbReference type="Proteomes" id="UP001152649">
    <property type="component" value="Unassembled WGS sequence"/>
</dbReference>
<sequence length="173" mass="19198">MALLLCDSHDGRTHIRPKVFSSTAIYSRRHRLIFFFAPLVDLWQPPPSPTNISWVNCPGKSIVGLLVEYPAGGATPSHRHGGASVSAYVIRGSVLNKMNNDPMKVITQGESWYEAPGCHHRISANASEVEPAAFFVNFVLDTETLEREGPAVLVQYDEEYKDIIARKMSELST</sequence>
<feature type="domain" description="Cupin type-2" evidence="1">
    <location>
        <begin position="66"/>
        <end position="135"/>
    </location>
</feature>
<evidence type="ECO:0000313" key="3">
    <source>
        <dbReference type="Proteomes" id="UP001152649"/>
    </source>
</evidence>
<dbReference type="Gene3D" id="2.60.120.10">
    <property type="entry name" value="Jelly Rolls"/>
    <property type="match status" value="1"/>
</dbReference>
<dbReference type="PANTHER" id="PTHR38599">
    <property type="entry name" value="CUPIN DOMAIN PROTEIN (AFU_ORTHOLOGUE AFUA_3G13620)"/>
    <property type="match status" value="1"/>
</dbReference>
<dbReference type="SUPFAM" id="SSF51182">
    <property type="entry name" value="RmlC-like cupins"/>
    <property type="match status" value="1"/>
</dbReference>
<dbReference type="AlphaFoldDB" id="A0A9W4J9B6"/>
<dbReference type="OrthoDB" id="2162994at2759"/>
<name>A0A9W4J9B6_9EURO</name>
<organism evidence="2 3">
    <name type="scientific">Penicillium salamii</name>
    <dbReference type="NCBI Taxonomy" id="1612424"/>
    <lineage>
        <taxon>Eukaryota</taxon>
        <taxon>Fungi</taxon>
        <taxon>Dikarya</taxon>
        <taxon>Ascomycota</taxon>
        <taxon>Pezizomycotina</taxon>
        <taxon>Eurotiomycetes</taxon>
        <taxon>Eurotiomycetidae</taxon>
        <taxon>Eurotiales</taxon>
        <taxon>Aspergillaceae</taxon>
        <taxon>Penicillium</taxon>
    </lineage>
</organism>
<dbReference type="InterPro" id="IPR013096">
    <property type="entry name" value="Cupin_2"/>
</dbReference>
<accession>A0A9W4J9B6</accession>
<dbReference type="PANTHER" id="PTHR38599:SF1">
    <property type="entry name" value="CUPIN DOMAIN PROTEIN (AFU_ORTHOLOGUE AFUA_3G13620)"/>
    <property type="match status" value="1"/>
</dbReference>
<dbReference type="CDD" id="cd02234">
    <property type="entry name" value="cupin_BLR7677-like"/>
    <property type="match status" value="1"/>
</dbReference>
<keyword evidence="3" id="KW-1185">Reference proteome</keyword>
<protein>
    <recommendedName>
        <fullName evidence="1">Cupin type-2 domain-containing protein</fullName>
    </recommendedName>
</protein>